<sequence length="153" mass="17480">MRVWKTSECLFDWFVFCLLIGNTDNHLKNLSFYMSPEGVVITPHYDLLCTAVYEPDNGWLNARLEWKIGSVRTLGEVNPVYLVELGSVLKVPPRLQKQTVSRMIKTIEQQLPVIYEEIQATLYPAGISKEGELRLLQQIHYGVIADMAARLAI</sequence>
<protein>
    <recommendedName>
        <fullName evidence="4">HipA-like C-terminal domain-containing protein</fullName>
    </recommendedName>
</protein>
<dbReference type="AlphaFoldDB" id="A0A5J6LBA9"/>
<dbReference type="Pfam" id="PF07804">
    <property type="entry name" value="HipA_C"/>
    <property type="match status" value="1"/>
</dbReference>
<proteinExistence type="inferred from homology"/>
<accession>A0A5J6LBA9</accession>
<gene>
    <name evidence="5" type="ORF">F5I99_05465</name>
</gene>
<comment type="similarity">
    <text evidence="1">Belongs to the HipA Ser/Thr kinase family.</text>
</comment>
<evidence type="ECO:0000259" key="4">
    <source>
        <dbReference type="Pfam" id="PF07804"/>
    </source>
</evidence>
<dbReference type="Proteomes" id="UP000325606">
    <property type="component" value="Chromosome"/>
</dbReference>
<dbReference type="Gene3D" id="1.10.1070.20">
    <property type="match status" value="1"/>
</dbReference>
<evidence type="ECO:0000256" key="2">
    <source>
        <dbReference type="ARBA" id="ARBA00022679"/>
    </source>
</evidence>
<evidence type="ECO:0000256" key="3">
    <source>
        <dbReference type="ARBA" id="ARBA00022777"/>
    </source>
</evidence>
<reference evidence="5 6" key="1">
    <citation type="submission" date="2019-09" db="EMBL/GenBank/DDBJ databases">
        <title>Nitrincola iocasae sp. nov., a bacterium isolated from the sediment collected at a cold seep field in South China Sea.</title>
        <authorList>
            <person name="Zhang H."/>
            <person name="Wang H."/>
            <person name="Li C."/>
        </authorList>
    </citation>
    <scope>NUCLEOTIDE SEQUENCE [LARGE SCALE GENOMIC DNA]</scope>
    <source>
        <strain evidence="5 6">KXZD1103</strain>
    </source>
</reference>
<evidence type="ECO:0000313" key="5">
    <source>
        <dbReference type="EMBL" id="QEW05984.1"/>
    </source>
</evidence>
<dbReference type="GO" id="GO:0005829">
    <property type="term" value="C:cytosol"/>
    <property type="evidence" value="ECO:0007669"/>
    <property type="project" value="TreeGrafter"/>
</dbReference>
<keyword evidence="3" id="KW-0418">Kinase</keyword>
<keyword evidence="2" id="KW-0808">Transferase</keyword>
<dbReference type="InterPro" id="IPR052028">
    <property type="entry name" value="HipA_Ser/Thr_kinase"/>
</dbReference>
<dbReference type="EMBL" id="CP044222">
    <property type="protein sequence ID" value="QEW05984.1"/>
    <property type="molecule type" value="Genomic_DNA"/>
</dbReference>
<name>A0A5J6LBA9_9GAMM</name>
<evidence type="ECO:0000256" key="1">
    <source>
        <dbReference type="ARBA" id="ARBA00010164"/>
    </source>
</evidence>
<dbReference type="InterPro" id="IPR012893">
    <property type="entry name" value="HipA-like_C"/>
</dbReference>
<dbReference type="PANTHER" id="PTHR37419">
    <property type="entry name" value="SERINE/THREONINE-PROTEIN KINASE TOXIN HIPA"/>
    <property type="match status" value="1"/>
</dbReference>
<feature type="domain" description="HipA-like C-terminal" evidence="4">
    <location>
        <begin position="8"/>
        <end position="109"/>
    </location>
</feature>
<keyword evidence="6" id="KW-1185">Reference proteome</keyword>
<dbReference type="PANTHER" id="PTHR37419:SF1">
    <property type="entry name" value="SERINE_THREONINE-PROTEIN KINASE TOXIN HIPA"/>
    <property type="match status" value="1"/>
</dbReference>
<dbReference type="GO" id="GO:0004674">
    <property type="term" value="F:protein serine/threonine kinase activity"/>
    <property type="evidence" value="ECO:0007669"/>
    <property type="project" value="TreeGrafter"/>
</dbReference>
<dbReference type="KEGG" id="nik:F5I99_05465"/>
<evidence type="ECO:0000313" key="6">
    <source>
        <dbReference type="Proteomes" id="UP000325606"/>
    </source>
</evidence>
<organism evidence="5 6">
    <name type="scientific">Nitrincola iocasae</name>
    <dbReference type="NCBI Taxonomy" id="2614693"/>
    <lineage>
        <taxon>Bacteria</taxon>
        <taxon>Pseudomonadati</taxon>
        <taxon>Pseudomonadota</taxon>
        <taxon>Gammaproteobacteria</taxon>
        <taxon>Oceanospirillales</taxon>
        <taxon>Oceanospirillaceae</taxon>
        <taxon>Nitrincola</taxon>
    </lineage>
</organism>